<feature type="transmembrane region" description="Helical" evidence="1">
    <location>
        <begin position="119"/>
        <end position="136"/>
    </location>
</feature>
<keyword evidence="1" id="KW-0472">Membrane</keyword>
<dbReference type="EMBL" id="FCNX02000017">
    <property type="protein sequence ID" value="SAK96066.1"/>
    <property type="molecule type" value="Genomic_DNA"/>
</dbReference>
<evidence type="ECO:0000256" key="1">
    <source>
        <dbReference type="SAM" id="Phobius"/>
    </source>
</evidence>
<gene>
    <name evidence="2" type="ORF">AWB77_05571</name>
</gene>
<reference evidence="2" key="1">
    <citation type="submission" date="2016-01" db="EMBL/GenBank/DDBJ databases">
        <authorList>
            <person name="Peeters C."/>
        </authorList>
    </citation>
    <scope>NUCLEOTIDE SEQUENCE</scope>
    <source>
        <strain evidence="2">LMG 29320</strain>
    </source>
</reference>
<feature type="transmembrane region" description="Helical" evidence="1">
    <location>
        <begin position="157"/>
        <end position="177"/>
    </location>
</feature>
<evidence type="ECO:0000313" key="3">
    <source>
        <dbReference type="Proteomes" id="UP000054903"/>
    </source>
</evidence>
<evidence type="ECO:0000313" key="2">
    <source>
        <dbReference type="EMBL" id="SAK96066.1"/>
    </source>
</evidence>
<protein>
    <submittedName>
        <fullName evidence="2">Membrane protein</fullName>
    </submittedName>
</protein>
<keyword evidence="3" id="KW-1185">Reference proteome</keyword>
<keyword evidence="1" id="KW-1133">Transmembrane helix</keyword>
<dbReference type="InterPro" id="IPR009781">
    <property type="entry name" value="DUF1345"/>
</dbReference>
<name>A0A158DPE6_9BURK</name>
<organism evidence="2 3">
    <name type="scientific">Caballeronia fortuita</name>
    <dbReference type="NCBI Taxonomy" id="1777138"/>
    <lineage>
        <taxon>Bacteria</taxon>
        <taxon>Pseudomonadati</taxon>
        <taxon>Pseudomonadota</taxon>
        <taxon>Betaproteobacteria</taxon>
        <taxon>Burkholderiales</taxon>
        <taxon>Burkholderiaceae</taxon>
        <taxon>Caballeronia</taxon>
    </lineage>
</organism>
<sequence>MIARVNDVVCGLNRFCKQFGRRLHTRYNGVTGAAKQRVKAAVHARTGWQYCSVLELSLLKGARAIIAASGVPASHADTNEMKLMFPPVLRNRPRALIGLAVGCVVAALVPAHVRATARALIGWDTAVWLYLVLLWLKMASARQSDVQELAEREDENAATVLMIVSVAAIASIVAIVVELATAKNMGSGAVLHYVLTGATMLGAWFLIPTMFTLHYARHYYQSPDNDVALRFPDRHLRPGYWDFLYFSFTIAVASQTADIALASTSARRTALAQSVLSFFFNLAVLGLSINIAASMVGG</sequence>
<comment type="caution">
    <text evidence="2">The sequence shown here is derived from an EMBL/GenBank/DDBJ whole genome shotgun (WGS) entry which is preliminary data.</text>
</comment>
<dbReference type="AlphaFoldDB" id="A0A158DPE6"/>
<proteinExistence type="predicted"/>
<dbReference type="Pfam" id="PF07077">
    <property type="entry name" value="DUF1345"/>
    <property type="match status" value="1"/>
</dbReference>
<feature type="transmembrane region" description="Helical" evidence="1">
    <location>
        <begin position="95"/>
        <end position="113"/>
    </location>
</feature>
<feature type="transmembrane region" description="Helical" evidence="1">
    <location>
        <begin position="275"/>
        <end position="296"/>
    </location>
</feature>
<dbReference type="STRING" id="1777138.AWB77_05571"/>
<dbReference type="Proteomes" id="UP000054903">
    <property type="component" value="Unassembled WGS sequence"/>
</dbReference>
<keyword evidence="1" id="KW-0812">Transmembrane</keyword>
<feature type="transmembrane region" description="Helical" evidence="1">
    <location>
        <begin position="189"/>
        <end position="207"/>
    </location>
</feature>
<accession>A0A158DPE6</accession>